<dbReference type="PRINTS" id="PR00888">
    <property type="entry name" value="SM22CALPONIN"/>
</dbReference>
<dbReference type="AlphaFoldDB" id="A2DMV2"/>
<dbReference type="InterPro" id="IPR001997">
    <property type="entry name" value="Calponin/LIMCH1"/>
</dbReference>
<reference evidence="2" key="1">
    <citation type="submission" date="2006-10" db="EMBL/GenBank/DDBJ databases">
        <authorList>
            <person name="Amadeo P."/>
            <person name="Zhao Q."/>
            <person name="Wortman J."/>
            <person name="Fraser-Liggett C."/>
            <person name="Carlton J."/>
        </authorList>
    </citation>
    <scope>NUCLEOTIDE SEQUENCE</scope>
    <source>
        <strain evidence="2">G3</strain>
    </source>
</reference>
<dbReference type="GO" id="GO:0031032">
    <property type="term" value="P:actomyosin structure organization"/>
    <property type="evidence" value="ECO:0007669"/>
    <property type="project" value="InterPro"/>
</dbReference>
<dbReference type="InterPro" id="IPR001715">
    <property type="entry name" value="CH_dom"/>
</dbReference>
<dbReference type="SMR" id="A2DMV2"/>
<dbReference type="PANTHER" id="PTHR47385">
    <property type="entry name" value="CALPONIN"/>
    <property type="match status" value="1"/>
</dbReference>
<dbReference type="VEuPathDB" id="TrichDB:TVAGG3_0058970"/>
<dbReference type="OMA" id="WIKTITG"/>
<accession>A2DMV2</accession>
<dbReference type="Pfam" id="PF00307">
    <property type="entry name" value="CH"/>
    <property type="match status" value="1"/>
</dbReference>
<dbReference type="InterPro" id="IPR036872">
    <property type="entry name" value="CH_dom_sf"/>
</dbReference>
<dbReference type="PROSITE" id="PS50021">
    <property type="entry name" value="CH"/>
    <property type="match status" value="1"/>
</dbReference>
<dbReference type="InterPro" id="IPR050606">
    <property type="entry name" value="Calponin-like"/>
</dbReference>
<organism evidence="2 3">
    <name type="scientific">Trichomonas vaginalis (strain ATCC PRA-98 / G3)</name>
    <dbReference type="NCBI Taxonomy" id="412133"/>
    <lineage>
        <taxon>Eukaryota</taxon>
        <taxon>Metamonada</taxon>
        <taxon>Parabasalia</taxon>
        <taxon>Trichomonadida</taxon>
        <taxon>Trichomonadidae</taxon>
        <taxon>Trichomonas</taxon>
    </lineage>
</organism>
<name>A2DMV2_TRIV3</name>
<feature type="domain" description="Calponin-homology (CH)" evidence="1">
    <location>
        <begin position="17"/>
        <end position="122"/>
    </location>
</feature>
<dbReference type="Proteomes" id="UP000001542">
    <property type="component" value="Unassembled WGS sequence"/>
</dbReference>
<evidence type="ECO:0000313" key="3">
    <source>
        <dbReference type="Proteomes" id="UP000001542"/>
    </source>
</evidence>
<dbReference type="EMBL" id="DS113220">
    <property type="protein sequence ID" value="EAY18323.1"/>
    <property type="molecule type" value="Genomic_DNA"/>
</dbReference>
<dbReference type="Gene3D" id="1.10.418.10">
    <property type="entry name" value="Calponin-like domain"/>
    <property type="match status" value="1"/>
</dbReference>
<reference evidence="2" key="2">
    <citation type="journal article" date="2007" name="Science">
        <title>Draft genome sequence of the sexually transmitted pathogen Trichomonas vaginalis.</title>
        <authorList>
            <person name="Carlton J.M."/>
            <person name="Hirt R.P."/>
            <person name="Silva J.C."/>
            <person name="Delcher A.L."/>
            <person name="Schatz M."/>
            <person name="Zhao Q."/>
            <person name="Wortman J.R."/>
            <person name="Bidwell S.L."/>
            <person name="Alsmark U.C.M."/>
            <person name="Besteiro S."/>
            <person name="Sicheritz-Ponten T."/>
            <person name="Noel C.J."/>
            <person name="Dacks J.B."/>
            <person name="Foster P.G."/>
            <person name="Simillion C."/>
            <person name="Van de Peer Y."/>
            <person name="Miranda-Saavedra D."/>
            <person name="Barton G.J."/>
            <person name="Westrop G.D."/>
            <person name="Mueller S."/>
            <person name="Dessi D."/>
            <person name="Fiori P.L."/>
            <person name="Ren Q."/>
            <person name="Paulsen I."/>
            <person name="Zhang H."/>
            <person name="Bastida-Corcuera F.D."/>
            <person name="Simoes-Barbosa A."/>
            <person name="Brown M.T."/>
            <person name="Hayes R.D."/>
            <person name="Mukherjee M."/>
            <person name="Okumura C.Y."/>
            <person name="Schneider R."/>
            <person name="Smith A.J."/>
            <person name="Vanacova S."/>
            <person name="Villalvazo M."/>
            <person name="Haas B.J."/>
            <person name="Pertea M."/>
            <person name="Feldblyum T.V."/>
            <person name="Utterback T.R."/>
            <person name="Shu C.L."/>
            <person name="Osoegawa K."/>
            <person name="de Jong P.J."/>
            <person name="Hrdy I."/>
            <person name="Horvathova L."/>
            <person name="Zubacova Z."/>
            <person name="Dolezal P."/>
            <person name="Malik S.B."/>
            <person name="Logsdon J.M. Jr."/>
            <person name="Henze K."/>
            <person name="Gupta A."/>
            <person name="Wang C.C."/>
            <person name="Dunne R.L."/>
            <person name="Upcroft J.A."/>
            <person name="Upcroft P."/>
            <person name="White O."/>
            <person name="Salzberg S.L."/>
            <person name="Tang P."/>
            <person name="Chiu C.-H."/>
            <person name="Lee Y.-S."/>
            <person name="Embley T.M."/>
            <person name="Coombs G.H."/>
            <person name="Mottram J.C."/>
            <person name="Tachezy J."/>
            <person name="Fraser-Liggett C.M."/>
            <person name="Johnson P.J."/>
        </authorList>
    </citation>
    <scope>NUCLEOTIDE SEQUENCE [LARGE SCALE GENOMIC DNA]</scope>
    <source>
        <strain evidence="2">G3</strain>
    </source>
</reference>
<gene>
    <name evidence="2" type="ORF">TVAG_254350</name>
</gene>
<protein>
    <recommendedName>
        <fullName evidence="1">Calponin-homology (CH) domain-containing protein</fullName>
    </recommendedName>
</protein>
<dbReference type="GO" id="GO:0007015">
    <property type="term" value="P:actin filament organization"/>
    <property type="evidence" value="ECO:0000318"/>
    <property type="project" value="GO_Central"/>
</dbReference>
<evidence type="ECO:0000313" key="2">
    <source>
        <dbReference type="EMBL" id="EAY18323.1"/>
    </source>
</evidence>
<dbReference type="OrthoDB" id="21595at2759"/>
<dbReference type="InterPro" id="IPR003096">
    <property type="entry name" value="SM22_calponin"/>
</dbReference>
<dbReference type="VEuPathDB" id="TrichDB:TVAG_254350"/>
<dbReference type="eggNOG" id="KOG2046">
    <property type="taxonomic scope" value="Eukaryota"/>
</dbReference>
<dbReference type="SUPFAM" id="SSF47576">
    <property type="entry name" value="Calponin-homology domain, CH-domain"/>
    <property type="match status" value="1"/>
</dbReference>
<proteinExistence type="predicted"/>
<dbReference type="GO" id="GO:0051015">
    <property type="term" value="F:actin filament binding"/>
    <property type="evidence" value="ECO:0000318"/>
    <property type="project" value="GO_Central"/>
</dbReference>
<dbReference type="PANTHER" id="PTHR47385:SF14">
    <property type="entry name" value="TRANSGELIN"/>
    <property type="match status" value="1"/>
</dbReference>
<sequence>MGIYGDYQKKREAAYDKRLEQRVRTWMETLIKHKIEGPTFQEGLKNMKALCDVINAVYPGKIKRIRDSNVMLFCRENFGSFTQACLSIGVAQTDLCQFEDIYDNRNMGQFLVTMVSVARKIQYSPGYHGPILEDAVKQATQNKRQFTETQLRAGESVLPLAQVGMNEASSAALEASRYVEHGIIMDPALNPNNKRK</sequence>
<dbReference type="RefSeq" id="XP_001579309.1">
    <property type="nucleotide sequence ID" value="XM_001579259.1"/>
</dbReference>
<dbReference type="SMART" id="SM00033">
    <property type="entry name" value="CH"/>
    <property type="match status" value="1"/>
</dbReference>
<dbReference type="GO" id="GO:0015629">
    <property type="term" value="C:actin cytoskeleton"/>
    <property type="evidence" value="ECO:0000318"/>
    <property type="project" value="GO_Central"/>
</dbReference>
<dbReference type="KEGG" id="tva:5463829"/>
<evidence type="ECO:0000259" key="1">
    <source>
        <dbReference type="PROSITE" id="PS50021"/>
    </source>
</evidence>
<dbReference type="PRINTS" id="PR00889">
    <property type="entry name" value="CALPONIN"/>
</dbReference>
<keyword evidence="3" id="KW-1185">Reference proteome</keyword>
<dbReference type="STRING" id="5722.A2DMV2"/>
<dbReference type="InParanoid" id="A2DMV2"/>